<proteinExistence type="predicted"/>
<protein>
    <submittedName>
        <fullName evidence="2">Uncharacterized protein</fullName>
    </submittedName>
</protein>
<evidence type="ECO:0000313" key="2">
    <source>
        <dbReference type="EMBL" id="KAJ7388170.1"/>
    </source>
</evidence>
<gene>
    <name evidence="2" type="ORF">OS493_039443</name>
</gene>
<keyword evidence="3" id="KW-1185">Reference proteome</keyword>
<comment type="caution">
    <text evidence="2">The sequence shown here is derived from an EMBL/GenBank/DDBJ whole genome shotgun (WGS) entry which is preliminary data.</text>
</comment>
<feature type="region of interest" description="Disordered" evidence="1">
    <location>
        <begin position="61"/>
        <end position="89"/>
    </location>
</feature>
<feature type="compositionally biased region" description="Basic and acidic residues" evidence="1">
    <location>
        <begin position="67"/>
        <end position="89"/>
    </location>
</feature>
<evidence type="ECO:0000256" key="1">
    <source>
        <dbReference type="SAM" id="MobiDB-lite"/>
    </source>
</evidence>
<organism evidence="2 3">
    <name type="scientific">Desmophyllum pertusum</name>
    <dbReference type="NCBI Taxonomy" id="174260"/>
    <lineage>
        <taxon>Eukaryota</taxon>
        <taxon>Metazoa</taxon>
        <taxon>Cnidaria</taxon>
        <taxon>Anthozoa</taxon>
        <taxon>Hexacorallia</taxon>
        <taxon>Scleractinia</taxon>
        <taxon>Caryophylliina</taxon>
        <taxon>Caryophylliidae</taxon>
        <taxon>Desmophyllum</taxon>
    </lineage>
</organism>
<name>A0A9X0D627_9CNID</name>
<evidence type="ECO:0000313" key="3">
    <source>
        <dbReference type="Proteomes" id="UP001163046"/>
    </source>
</evidence>
<feature type="non-terminal residue" evidence="2">
    <location>
        <position position="1"/>
    </location>
</feature>
<dbReference type="AlphaFoldDB" id="A0A9X0D627"/>
<sequence>RVRYNDAWKRQKESPGVEVEVGLILQVENAEVGLLHRALRDVNIEIVHLRLWTVHEQNQQWRKKKIPDREDDKGKKKKEKEMLKALEDT</sequence>
<accession>A0A9X0D627</accession>
<dbReference type="Proteomes" id="UP001163046">
    <property type="component" value="Unassembled WGS sequence"/>
</dbReference>
<dbReference type="EMBL" id="MU825590">
    <property type="protein sequence ID" value="KAJ7388170.1"/>
    <property type="molecule type" value="Genomic_DNA"/>
</dbReference>
<reference evidence="2" key="1">
    <citation type="submission" date="2023-01" db="EMBL/GenBank/DDBJ databases">
        <title>Genome assembly of the deep-sea coral Lophelia pertusa.</title>
        <authorList>
            <person name="Herrera S."/>
            <person name="Cordes E."/>
        </authorList>
    </citation>
    <scope>NUCLEOTIDE SEQUENCE</scope>
    <source>
        <strain evidence="2">USNM1676648</strain>
        <tissue evidence="2">Polyp</tissue>
    </source>
</reference>